<dbReference type="GeneID" id="113695038"/>
<dbReference type="InterPro" id="IPR029052">
    <property type="entry name" value="Metallo-depent_PP-like"/>
</dbReference>
<dbReference type="InterPro" id="IPR051558">
    <property type="entry name" value="Metallophosphoesterase_PAP"/>
</dbReference>
<reference evidence="4" key="2">
    <citation type="submission" date="2025-08" db="UniProtKB">
        <authorList>
            <consortium name="RefSeq"/>
        </authorList>
    </citation>
    <scope>IDENTIFICATION</scope>
    <source>
        <tissue evidence="4">Leaves</tissue>
    </source>
</reference>
<dbReference type="RefSeq" id="XP_027069798.1">
    <property type="nucleotide sequence ID" value="XM_027213997.2"/>
</dbReference>
<organism evidence="3 4">
    <name type="scientific">Coffea arabica</name>
    <name type="common">Arabian coffee</name>
    <dbReference type="NCBI Taxonomy" id="13443"/>
    <lineage>
        <taxon>Eukaryota</taxon>
        <taxon>Viridiplantae</taxon>
        <taxon>Streptophyta</taxon>
        <taxon>Embryophyta</taxon>
        <taxon>Tracheophyta</taxon>
        <taxon>Spermatophyta</taxon>
        <taxon>Magnoliopsida</taxon>
        <taxon>eudicotyledons</taxon>
        <taxon>Gunneridae</taxon>
        <taxon>Pentapetalae</taxon>
        <taxon>asterids</taxon>
        <taxon>lamiids</taxon>
        <taxon>Gentianales</taxon>
        <taxon>Rubiaceae</taxon>
        <taxon>Ixoroideae</taxon>
        <taxon>Gardenieae complex</taxon>
        <taxon>Bertiereae - Coffeeae clade</taxon>
        <taxon>Coffeeae</taxon>
        <taxon>Coffea</taxon>
    </lineage>
</organism>
<gene>
    <name evidence="4" type="primary">LOC113695038</name>
</gene>
<keyword evidence="1" id="KW-0732">Signal</keyword>
<evidence type="ECO:0000256" key="1">
    <source>
        <dbReference type="ARBA" id="ARBA00022729"/>
    </source>
</evidence>
<dbReference type="Proteomes" id="UP001652660">
    <property type="component" value="Chromosome 6e"/>
</dbReference>
<dbReference type="Gene3D" id="3.60.21.10">
    <property type="match status" value="1"/>
</dbReference>
<evidence type="ECO:0000256" key="2">
    <source>
        <dbReference type="ARBA" id="ARBA00022801"/>
    </source>
</evidence>
<evidence type="ECO:0000313" key="3">
    <source>
        <dbReference type="Proteomes" id="UP001652660"/>
    </source>
</evidence>
<dbReference type="OrthoDB" id="411211at2759"/>
<keyword evidence="3" id="KW-1185">Reference proteome</keyword>
<accession>A0A6P6SV31</accession>
<dbReference type="GO" id="GO:0016787">
    <property type="term" value="F:hydrolase activity"/>
    <property type="evidence" value="ECO:0007669"/>
    <property type="project" value="UniProtKB-KW"/>
</dbReference>
<name>A0A6P6SV31_COFAR</name>
<keyword evidence="2" id="KW-0378">Hydrolase</keyword>
<evidence type="ECO:0000313" key="4">
    <source>
        <dbReference type="RefSeq" id="XP_027069798.1"/>
    </source>
</evidence>
<dbReference type="PANTHER" id="PTHR10161">
    <property type="entry name" value="TARTRATE-RESISTANT ACID PHOSPHATASE TYPE 5"/>
    <property type="match status" value="1"/>
</dbReference>
<proteinExistence type="predicted"/>
<dbReference type="SUPFAM" id="SSF56300">
    <property type="entry name" value="Metallo-dependent phosphatases"/>
    <property type="match status" value="1"/>
</dbReference>
<protein>
    <recommendedName>
        <fullName evidence="5">Calcineurin-like phosphoesterase domain-containing protein</fullName>
    </recommendedName>
</protein>
<evidence type="ECO:0008006" key="5">
    <source>
        <dbReference type="Google" id="ProtNLM"/>
    </source>
</evidence>
<dbReference type="PANTHER" id="PTHR10161:SF14">
    <property type="entry name" value="TARTRATE-RESISTANT ACID PHOSPHATASE TYPE 5"/>
    <property type="match status" value="1"/>
</dbReference>
<dbReference type="AlphaFoldDB" id="A0A6P6SV31"/>
<reference evidence="3" key="1">
    <citation type="journal article" date="2025" name="Foods">
        <title>Unveiling the Microbial Signatures of Arabica Coffee Cherries: Insights into Ripeness Specific Diversity, Functional Traits, and Implications for Quality and Safety.</title>
        <authorList>
            <consortium name="RefSeq"/>
            <person name="Tenea G.N."/>
            <person name="Cifuentes V."/>
            <person name="Reyes P."/>
            <person name="Cevallos-Vallejos M."/>
        </authorList>
    </citation>
    <scope>NUCLEOTIDE SEQUENCE [LARGE SCALE GENOMIC DNA]</scope>
</reference>
<sequence length="281" mass="31719">MKEHSWLCTFITQISLCFCVYLAFNMGDRTESSSRPVETYFMSVAGGFRPEKEQTLLLKLMAKVAKVYKVQFVVSISELGENDPLGLNATWYFLSLKLPWYTTKSFKGQRPGSYLEHTKVQYGNTLDIVIVNTELFQGPSAGAMEHQLLWLTKTLEESTSDWRIVVGFHPLLACNGSTEAKDNPLCLNEMFLNHRVDAYLSGHACTKHVHKQSAKQPGNADQPGKGPCLTPIRRIFDQNKEKVNGFLLHRVSSLELVTYSINLKGDVAHKIELQQSGREVM</sequence>